<organism evidence="16 17">
    <name type="scientific">Paramuricea clavata</name>
    <name type="common">Red gorgonian</name>
    <name type="synonym">Violescent sea-whip</name>
    <dbReference type="NCBI Taxonomy" id="317549"/>
    <lineage>
        <taxon>Eukaryota</taxon>
        <taxon>Metazoa</taxon>
        <taxon>Cnidaria</taxon>
        <taxon>Anthozoa</taxon>
        <taxon>Octocorallia</taxon>
        <taxon>Malacalcyonacea</taxon>
        <taxon>Plexauridae</taxon>
        <taxon>Paramuricea</taxon>
    </lineage>
</organism>
<dbReference type="Gene3D" id="1.10.400.10">
    <property type="entry name" value="GI Alpha 1, domain 2-like"/>
    <property type="match status" value="1"/>
</dbReference>
<keyword evidence="13" id="KW-0449">Lipoprotein</keyword>
<dbReference type="PROSITE" id="PS51882">
    <property type="entry name" value="G_ALPHA"/>
    <property type="match status" value="1"/>
</dbReference>
<dbReference type="GO" id="GO:0005737">
    <property type="term" value="C:cytoplasm"/>
    <property type="evidence" value="ECO:0007669"/>
    <property type="project" value="UniProtKB-SubCell"/>
</dbReference>
<evidence type="ECO:0000256" key="7">
    <source>
        <dbReference type="ARBA" id="ARBA00022741"/>
    </source>
</evidence>
<feature type="binding site" evidence="14">
    <location>
        <begin position="272"/>
        <end position="275"/>
    </location>
    <ligand>
        <name>GTP</name>
        <dbReference type="ChEBI" id="CHEBI:37565"/>
    </ligand>
</feature>
<feature type="binding site" evidence="15">
    <location>
        <position position="49"/>
    </location>
    <ligand>
        <name>Mg(2+)</name>
        <dbReference type="ChEBI" id="CHEBI:18420"/>
    </ligand>
</feature>
<dbReference type="SUPFAM" id="SSF52540">
    <property type="entry name" value="P-loop containing nucleoside triphosphate hydrolases"/>
    <property type="match status" value="1"/>
</dbReference>
<dbReference type="InterPro" id="IPR001019">
    <property type="entry name" value="Gprotein_alpha_su"/>
</dbReference>
<accession>A0A7D9HWJ8</accession>
<dbReference type="Pfam" id="PF00503">
    <property type="entry name" value="G-alpha"/>
    <property type="match status" value="1"/>
</dbReference>
<dbReference type="GO" id="GO:0005525">
    <property type="term" value="F:GTP binding"/>
    <property type="evidence" value="ECO:0007669"/>
    <property type="project" value="UniProtKB-KW"/>
</dbReference>
<feature type="binding site" evidence="14">
    <location>
        <begin position="45"/>
        <end position="50"/>
    </location>
    <ligand>
        <name>GTP</name>
        <dbReference type="ChEBI" id="CHEBI:37565"/>
    </ligand>
</feature>
<evidence type="ECO:0000256" key="13">
    <source>
        <dbReference type="ARBA" id="ARBA00023288"/>
    </source>
</evidence>
<evidence type="ECO:0000256" key="8">
    <source>
        <dbReference type="ARBA" id="ARBA00022842"/>
    </source>
</evidence>
<feature type="binding site" evidence="14">
    <location>
        <begin position="203"/>
        <end position="207"/>
    </location>
    <ligand>
        <name>GTP</name>
        <dbReference type="ChEBI" id="CHEBI:37565"/>
    </ligand>
</feature>
<dbReference type="InterPro" id="IPR027417">
    <property type="entry name" value="P-loop_NTPase"/>
</dbReference>
<evidence type="ECO:0000256" key="2">
    <source>
        <dbReference type="ARBA" id="ARBA00004635"/>
    </source>
</evidence>
<keyword evidence="6 15" id="KW-0479">Metal-binding</keyword>
<dbReference type="GO" id="GO:0007188">
    <property type="term" value="P:adenylate cyclase-modulating G protein-coupled receptor signaling pathway"/>
    <property type="evidence" value="ECO:0007669"/>
    <property type="project" value="TreeGrafter"/>
</dbReference>
<dbReference type="AlphaFoldDB" id="A0A7D9HWJ8"/>
<evidence type="ECO:0000313" key="16">
    <source>
        <dbReference type="EMBL" id="CAB3992565.1"/>
    </source>
</evidence>
<protein>
    <submittedName>
        <fullName evidence="16">Guanine nucleotide-binding subunit alpha-13-like</fullName>
    </submittedName>
</protein>
<dbReference type="GO" id="GO:0003924">
    <property type="term" value="F:GTPase activity"/>
    <property type="evidence" value="ECO:0007669"/>
    <property type="project" value="InterPro"/>
</dbReference>
<keyword evidence="9 14" id="KW-0342">GTP-binding</keyword>
<keyword evidence="4" id="KW-0963">Cytoplasm</keyword>
<reference evidence="16" key="1">
    <citation type="submission" date="2020-04" db="EMBL/GenBank/DDBJ databases">
        <authorList>
            <person name="Alioto T."/>
            <person name="Alioto T."/>
            <person name="Gomez Garrido J."/>
        </authorList>
    </citation>
    <scope>NUCLEOTIDE SEQUENCE</scope>
    <source>
        <strain evidence="16">A484AB</strain>
    </source>
</reference>
<dbReference type="GO" id="GO:0001664">
    <property type="term" value="F:G protein-coupled receptor binding"/>
    <property type="evidence" value="ECO:0007669"/>
    <property type="project" value="InterPro"/>
</dbReference>
<dbReference type="PANTHER" id="PTHR10218:SF360">
    <property type="entry name" value="GUANINE NUCLEOTIDE-BINDING PROTEIN SUBUNIT ALPHA HOMOLOG"/>
    <property type="match status" value="1"/>
</dbReference>
<keyword evidence="7 14" id="KW-0547">Nucleotide-binding</keyword>
<dbReference type="Proteomes" id="UP001152795">
    <property type="component" value="Unassembled WGS sequence"/>
</dbReference>
<dbReference type="GO" id="GO:0046872">
    <property type="term" value="F:metal ion binding"/>
    <property type="evidence" value="ECO:0007669"/>
    <property type="project" value="UniProtKB-KW"/>
</dbReference>
<evidence type="ECO:0000256" key="6">
    <source>
        <dbReference type="ARBA" id="ARBA00022723"/>
    </source>
</evidence>
<feature type="binding site" evidence="14">
    <location>
        <begin position="153"/>
        <end position="154"/>
    </location>
    <ligand>
        <name>GTP</name>
        <dbReference type="ChEBI" id="CHEBI:37565"/>
    </ligand>
</feature>
<dbReference type="PRINTS" id="PR00440">
    <property type="entry name" value="GPROTEINA12"/>
</dbReference>
<keyword evidence="17" id="KW-1185">Reference proteome</keyword>
<keyword evidence="10" id="KW-0472">Membrane</keyword>
<dbReference type="InterPro" id="IPR000469">
    <property type="entry name" value="Gprotein_alpha_12/13"/>
</dbReference>
<dbReference type="PANTHER" id="PTHR10218">
    <property type="entry name" value="GTP-BINDING PROTEIN ALPHA SUBUNIT"/>
    <property type="match status" value="1"/>
</dbReference>
<feature type="binding site" evidence="15">
    <location>
        <position position="184"/>
    </location>
    <ligand>
        <name>Mg(2+)</name>
        <dbReference type="ChEBI" id="CHEBI:18420"/>
    </ligand>
</feature>
<dbReference type="EMBL" id="CACRXK020002076">
    <property type="protein sequence ID" value="CAB3992565.1"/>
    <property type="molecule type" value="Genomic_DNA"/>
</dbReference>
<evidence type="ECO:0000313" key="17">
    <source>
        <dbReference type="Proteomes" id="UP001152795"/>
    </source>
</evidence>
<evidence type="ECO:0000256" key="12">
    <source>
        <dbReference type="ARBA" id="ARBA00023224"/>
    </source>
</evidence>
<dbReference type="CDD" id="cd00066">
    <property type="entry name" value="G-alpha"/>
    <property type="match status" value="1"/>
</dbReference>
<evidence type="ECO:0000256" key="9">
    <source>
        <dbReference type="ARBA" id="ARBA00023134"/>
    </source>
</evidence>
<dbReference type="GO" id="GO:0031683">
    <property type="term" value="F:G-protein beta/gamma-subunit complex binding"/>
    <property type="evidence" value="ECO:0007669"/>
    <property type="project" value="InterPro"/>
</dbReference>
<dbReference type="InterPro" id="IPR011025">
    <property type="entry name" value="GproteinA_insert"/>
</dbReference>
<evidence type="ECO:0000256" key="10">
    <source>
        <dbReference type="ARBA" id="ARBA00023136"/>
    </source>
</evidence>
<keyword evidence="12" id="KW-0807">Transducer</keyword>
<dbReference type="OrthoDB" id="5817230at2759"/>
<dbReference type="SUPFAM" id="SSF47895">
    <property type="entry name" value="Transducin (alpha subunit), insertion domain"/>
    <property type="match status" value="1"/>
</dbReference>
<sequence length="357" mass="41620">MVFDCCLDEGTRQAKQKSKDIDKKISREKERFRRQVKILLLGAGESGKSTFLKQMRIIHGEDYDVSALAEFRPVVYSNILKGMKVLADARRKLGIEWGDANNQRYARTILDFQAPQKIETSLFLQYVDAVNKLWQDEGIQTSYDRRREFQLGDSTKYFLDQLHRVGQPDYLPTKQDALHARKATKGIVEHEFDIKGIPFKMVDVGGQRSQRAKWFQCFEEVTSILFLVSSSAFDQVLMEDRTTNRLVESCNIFETIVNNKFFSNVSIILFLNKTDLLEKKVQSTNLKDFFPNYQGNPHKLSDVQQFILQMFDSKRRERNKALFHHFTTAIDTENIKFVFHAVKDTILQYNLKALMLQ</sequence>
<comment type="subcellular location">
    <subcellularLocation>
        <location evidence="1">Cytoplasm</location>
    </subcellularLocation>
    <subcellularLocation>
        <location evidence="2">Membrane</location>
        <topology evidence="2">Lipid-anchor</topology>
    </subcellularLocation>
</comment>
<feature type="binding site" evidence="14">
    <location>
        <begin position="178"/>
        <end position="184"/>
    </location>
    <ligand>
        <name>GTP</name>
        <dbReference type="ChEBI" id="CHEBI:37565"/>
    </ligand>
</feature>
<keyword evidence="5" id="KW-0597">Phosphoprotein</keyword>
<evidence type="ECO:0000256" key="4">
    <source>
        <dbReference type="ARBA" id="ARBA00022490"/>
    </source>
</evidence>
<feature type="binding site" evidence="14">
    <location>
        <position position="329"/>
    </location>
    <ligand>
        <name>GTP</name>
        <dbReference type="ChEBI" id="CHEBI:37565"/>
    </ligand>
</feature>
<evidence type="ECO:0000256" key="11">
    <source>
        <dbReference type="ARBA" id="ARBA00023139"/>
    </source>
</evidence>
<keyword evidence="8 15" id="KW-0460">Magnesium</keyword>
<comment type="caution">
    <text evidence="16">The sequence shown here is derived from an EMBL/GenBank/DDBJ whole genome shotgun (WGS) entry which is preliminary data.</text>
</comment>
<dbReference type="FunFam" id="3.40.50.300:FF:000754">
    <property type="entry name" value="Guanine nucleotide-binding protein subunit alpha-13"/>
    <property type="match status" value="1"/>
</dbReference>
<dbReference type="SMART" id="SM00275">
    <property type="entry name" value="G_alpha"/>
    <property type="match status" value="1"/>
</dbReference>
<evidence type="ECO:0000256" key="1">
    <source>
        <dbReference type="ARBA" id="ARBA00004496"/>
    </source>
</evidence>
<name>A0A7D9HWJ8_PARCT</name>
<dbReference type="Gene3D" id="3.40.50.300">
    <property type="entry name" value="P-loop containing nucleotide triphosphate hydrolases"/>
    <property type="match status" value="1"/>
</dbReference>
<proteinExistence type="inferred from homology"/>
<dbReference type="GO" id="GO:0005834">
    <property type="term" value="C:heterotrimeric G-protein complex"/>
    <property type="evidence" value="ECO:0007669"/>
    <property type="project" value="TreeGrafter"/>
</dbReference>
<evidence type="ECO:0000256" key="14">
    <source>
        <dbReference type="PIRSR" id="PIRSR601019-1"/>
    </source>
</evidence>
<dbReference type="FunFam" id="3.40.50.300:FF:000692">
    <property type="entry name" value="Guanine nucleotide-binding protein subunit alpha"/>
    <property type="match status" value="1"/>
</dbReference>
<gene>
    <name evidence="16" type="ORF">PACLA_8A068163</name>
</gene>
<evidence type="ECO:0000256" key="15">
    <source>
        <dbReference type="PIRSR" id="PIRSR601019-2"/>
    </source>
</evidence>
<evidence type="ECO:0000256" key="5">
    <source>
        <dbReference type="ARBA" id="ARBA00022553"/>
    </source>
</evidence>
<keyword evidence="11" id="KW-0564">Palmitate</keyword>
<evidence type="ECO:0000256" key="3">
    <source>
        <dbReference type="ARBA" id="ARBA00010405"/>
    </source>
</evidence>
<dbReference type="FunFam" id="1.10.400.10:FF:000004">
    <property type="entry name" value="Guanine nucleotide-binding protein subunit alpha-12"/>
    <property type="match status" value="1"/>
</dbReference>
<comment type="similarity">
    <text evidence="3">Belongs to the G-alpha family. G(12) subfamily.</text>
</comment>
<dbReference type="GO" id="GO:0007266">
    <property type="term" value="P:Rho protein signal transduction"/>
    <property type="evidence" value="ECO:0007669"/>
    <property type="project" value="InterPro"/>
</dbReference>
<dbReference type="PRINTS" id="PR00318">
    <property type="entry name" value="GPROTEINA"/>
</dbReference>